<accession>A0A2V1N3I8</accession>
<dbReference type="PROSITE" id="PS50937">
    <property type="entry name" value="HTH_MERR_2"/>
    <property type="match status" value="1"/>
</dbReference>
<keyword evidence="4" id="KW-0804">Transcription</keyword>
<gene>
    <name evidence="6" type="ORF">DCM90_06405</name>
</gene>
<dbReference type="GO" id="GO:0003677">
    <property type="term" value="F:DNA binding"/>
    <property type="evidence" value="ECO:0007669"/>
    <property type="project" value="UniProtKB-KW"/>
</dbReference>
<keyword evidence="1" id="KW-0678">Repressor</keyword>
<dbReference type="PANTHER" id="PTHR30204:SF69">
    <property type="entry name" value="MERR-FAMILY TRANSCRIPTIONAL REGULATOR"/>
    <property type="match status" value="1"/>
</dbReference>
<dbReference type="EMBL" id="QCXQ01000002">
    <property type="protein sequence ID" value="PWG00550.1"/>
    <property type="molecule type" value="Genomic_DNA"/>
</dbReference>
<dbReference type="Gene3D" id="1.10.1660.10">
    <property type="match status" value="1"/>
</dbReference>
<protein>
    <submittedName>
        <fullName evidence="6">MerR family transcriptional regulator</fullName>
    </submittedName>
</protein>
<name>A0A2V1N3I8_9LACO</name>
<keyword evidence="3" id="KW-0238">DNA-binding</keyword>
<dbReference type="InterPro" id="IPR009061">
    <property type="entry name" value="DNA-bd_dom_put_sf"/>
</dbReference>
<dbReference type="InterPro" id="IPR000551">
    <property type="entry name" value="MerR-type_HTH_dom"/>
</dbReference>
<comment type="caution">
    <text evidence="6">The sequence shown here is derived from an EMBL/GenBank/DDBJ whole genome shotgun (WGS) entry which is preliminary data.</text>
</comment>
<dbReference type="InterPro" id="IPR047057">
    <property type="entry name" value="MerR_fam"/>
</dbReference>
<feature type="domain" description="HTH merR-type" evidence="5">
    <location>
        <begin position="2"/>
        <end position="71"/>
    </location>
</feature>
<dbReference type="Proteomes" id="UP000245080">
    <property type="component" value="Unassembled WGS sequence"/>
</dbReference>
<evidence type="ECO:0000256" key="1">
    <source>
        <dbReference type="ARBA" id="ARBA00022491"/>
    </source>
</evidence>
<evidence type="ECO:0000256" key="4">
    <source>
        <dbReference type="ARBA" id="ARBA00023163"/>
    </source>
</evidence>
<dbReference type="PANTHER" id="PTHR30204">
    <property type="entry name" value="REDOX-CYCLING DRUG-SENSING TRANSCRIPTIONAL ACTIVATOR SOXR"/>
    <property type="match status" value="1"/>
</dbReference>
<sequence length="138" mass="15835">MTYSVQEVANQLGLTSYTIRYYDDHGLIPGISRDANNNRVFGDEALQWTQLVSCLRKTGMPLSDIKHYVDLALDGDDTIPERYKIMVTQQQRTMDQLNDLQDQLTIVNQKVDHYAQALINHHPDNFVKGPRDRESVNA</sequence>
<reference evidence="6 7" key="1">
    <citation type="journal article" date="2018" name="Int. J. Syst. Evol. Microbiol.">
        <title>Lactobacillus bambusae sp. nov., isolated from a traditional fermented Ma-bamboo shoots of Taiwan.</title>
        <authorList>
            <person name="Wang L.-T."/>
        </authorList>
    </citation>
    <scope>NUCLEOTIDE SEQUENCE [LARGE SCALE GENOMIC DNA]</scope>
    <source>
        <strain evidence="6 7">BS-W1</strain>
    </source>
</reference>
<proteinExistence type="predicted"/>
<dbReference type="RefSeq" id="WP_109250496.1">
    <property type="nucleotide sequence ID" value="NZ_QCXQ01000002.1"/>
</dbReference>
<dbReference type="SMART" id="SM00422">
    <property type="entry name" value="HTH_MERR"/>
    <property type="match status" value="1"/>
</dbReference>
<keyword evidence="2" id="KW-0805">Transcription regulation</keyword>
<dbReference type="CDD" id="cd01109">
    <property type="entry name" value="HTH_YyaN"/>
    <property type="match status" value="1"/>
</dbReference>
<evidence type="ECO:0000256" key="3">
    <source>
        <dbReference type="ARBA" id="ARBA00023125"/>
    </source>
</evidence>
<dbReference type="Pfam" id="PF13411">
    <property type="entry name" value="MerR_1"/>
    <property type="match status" value="1"/>
</dbReference>
<evidence type="ECO:0000259" key="5">
    <source>
        <dbReference type="PROSITE" id="PS50937"/>
    </source>
</evidence>
<dbReference type="OrthoDB" id="9811174at2"/>
<keyword evidence="7" id="KW-1185">Reference proteome</keyword>
<dbReference type="AlphaFoldDB" id="A0A2V1N3I8"/>
<evidence type="ECO:0000313" key="7">
    <source>
        <dbReference type="Proteomes" id="UP000245080"/>
    </source>
</evidence>
<evidence type="ECO:0000256" key="2">
    <source>
        <dbReference type="ARBA" id="ARBA00023015"/>
    </source>
</evidence>
<organism evidence="6 7">
    <name type="scientific">Levilactobacillus bambusae</name>
    <dbReference type="NCBI Taxonomy" id="2024736"/>
    <lineage>
        <taxon>Bacteria</taxon>
        <taxon>Bacillati</taxon>
        <taxon>Bacillota</taxon>
        <taxon>Bacilli</taxon>
        <taxon>Lactobacillales</taxon>
        <taxon>Lactobacillaceae</taxon>
        <taxon>Levilactobacillus</taxon>
    </lineage>
</organism>
<evidence type="ECO:0000313" key="6">
    <source>
        <dbReference type="EMBL" id="PWG00550.1"/>
    </source>
</evidence>
<dbReference type="SUPFAM" id="SSF46955">
    <property type="entry name" value="Putative DNA-binding domain"/>
    <property type="match status" value="1"/>
</dbReference>
<dbReference type="GO" id="GO:0003700">
    <property type="term" value="F:DNA-binding transcription factor activity"/>
    <property type="evidence" value="ECO:0007669"/>
    <property type="project" value="InterPro"/>
</dbReference>